<protein>
    <submittedName>
        <fullName evidence="6">2-polyprenyl-6-methoxyphenol hydroxylase-like FAD-dependent oxidoreductase</fullName>
    </submittedName>
</protein>
<comment type="caution">
    <text evidence="6">The sequence shown here is derived from an EMBL/GenBank/DDBJ whole genome shotgun (WGS) entry which is preliminary data.</text>
</comment>
<evidence type="ECO:0000259" key="5">
    <source>
        <dbReference type="Pfam" id="PF01494"/>
    </source>
</evidence>
<evidence type="ECO:0000256" key="1">
    <source>
        <dbReference type="ARBA" id="ARBA00022630"/>
    </source>
</evidence>
<evidence type="ECO:0000256" key="3">
    <source>
        <dbReference type="ARBA" id="ARBA00023002"/>
    </source>
</evidence>
<dbReference type="PRINTS" id="PR00420">
    <property type="entry name" value="RNGMNOXGNASE"/>
</dbReference>
<name>A0A4R7W1X0_9PSEU</name>
<dbReference type="GO" id="GO:0071949">
    <property type="term" value="F:FAD binding"/>
    <property type="evidence" value="ECO:0007669"/>
    <property type="project" value="InterPro"/>
</dbReference>
<evidence type="ECO:0000256" key="4">
    <source>
        <dbReference type="ARBA" id="ARBA00023033"/>
    </source>
</evidence>
<dbReference type="Proteomes" id="UP000294927">
    <property type="component" value="Unassembled WGS sequence"/>
</dbReference>
<keyword evidence="3" id="KW-0560">Oxidoreductase</keyword>
<proteinExistence type="predicted"/>
<dbReference type="InterPro" id="IPR002938">
    <property type="entry name" value="FAD-bd"/>
</dbReference>
<dbReference type="Pfam" id="PF01494">
    <property type="entry name" value="FAD_binding_3"/>
    <property type="match status" value="1"/>
</dbReference>
<evidence type="ECO:0000313" key="7">
    <source>
        <dbReference type="Proteomes" id="UP000294927"/>
    </source>
</evidence>
<dbReference type="EMBL" id="SOCP01000002">
    <property type="protein sequence ID" value="TDV56566.1"/>
    <property type="molecule type" value="Genomic_DNA"/>
</dbReference>
<gene>
    <name evidence="6" type="ORF">CLV71_102633</name>
</gene>
<evidence type="ECO:0000256" key="2">
    <source>
        <dbReference type="ARBA" id="ARBA00022827"/>
    </source>
</evidence>
<keyword evidence="7" id="KW-1185">Reference proteome</keyword>
<dbReference type="GO" id="GO:0004497">
    <property type="term" value="F:monooxygenase activity"/>
    <property type="evidence" value="ECO:0007669"/>
    <property type="project" value="UniProtKB-KW"/>
</dbReference>
<dbReference type="AlphaFoldDB" id="A0A4R7W1X0"/>
<reference evidence="6 7" key="1">
    <citation type="submission" date="2019-03" db="EMBL/GenBank/DDBJ databases">
        <title>Genomic Encyclopedia of Archaeal and Bacterial Type Strains, Phase II (KMG-II): from individual species to whole genera.</title>
        <authorList>
            <person name="Goeker M."/>
        </authorList>
    </citation>
    <scope>NUCLEOTIDE SEQUENCE [LARGE SCALE GENOMIC DNA]</scope>
    <source>
        <strain evidence="6 7">DSM 45499</strain>
    </source>
</reference>
<dbReference type="PANTHER" id="PTHR47178">
    <property type="entry name" value="MONOOXYGENASE, FAD-BINDING"/>
    <property type="match status" value="1"/>
</dbReference>
<organism evidence="6 7">
    <name type="scientific">Actinophytocola oryzae</name>
    <dbReference type="NCBI Taxonomy" id="502181"/>
    <lineage>
        <taxon>Bacteria</taxon>
        <taxon>Bacillati</taxon>
        <taxon>Actinomycetota</taxon>
        <taxon>Actinomycetes</taxon>
        <taxon>Pseudonocardiales</taxon>
        <taxon>Pseudonocardiaceae</taxon>
    </lineage>
</organism>
<accession>A0A4R7W1X0</accession>
<dbReference type="PANTHER" id="PTHR47178:SF5">
    <property type="entry name" value="FAD-BINDING DOMAIN-CONTAINING PROTEIN"/>
    <property type="match status" value="1"/>
</dbReference>
<dbReference type="SUPFAM" id="SSF51905">
    <property type="entry name" value="FAD/NAD(P)-binding domain"/>
    <property type="match status" value="1"/>
</dbReference>
<dbReference type="Gene3D" id="3.50.50.60">
    <property type="entry name" value="FAD/NAD(P)-binding domain"/>
    <property type="match status" value="1"/>
</dbReference>
<feature type="domain" description="FAD-binding" evidence="5">
    <location>
        <begin position="132"/>
        <end position="317"/>
    </location>
</feature>
<dbReference type="InterPro" id="IPR036188">
    <property type="entry name" value="FAD/NAD-bd_sf"/>
</dbReference>
<keyword evidence="4" id="KW-0503">Monooxygenase</keyword>
<sequence>MGAGLAGPLLAQGLVRAGFEVALYEREAAIDERSQGYRIHLDPEGVDALRDCLPPDLYDEVVATSGIPGSGVTILSPRLEVVQRIAAPVDGDEGPQHLSVDRVTLRRILLTGIKTGHATFDHYELLADGTVRVHFAGGGSAEADLLVGADGTHSRVRAQLLPDAEVVETGQFLIFGKTPLTPEARSLTPAASLDGFSVVAGADGRFMPLAGHRPRTGEPGYLMWVVGSRQPASAVDGSALRDTAARLVGDWHPDLAALVGLAHPATVHATTVRTAKPVPPWTTGPVTLIGDAVHTMVPAGIGAAVALRDAALLCAQVTSPASDLLDAVHAYEASMLEYGFAAVARSLRAGG</sequence>
<keyword evidence="2" id="KW-0274">FAD</keyword>
<keyword evidence="1" id="KW-0285">Flavoprotein</keyword>
<evidence type="ECO:0000313" key="6">
    <source>
        <dbReference type="EMBL" id="TDV56566.1"/>
    </source>
</evidence>